<organism evidence="1">
    <name type="scientific">marine metagenome</name>
    <dbReference type="NCBI Taxonomy" id="408172"/>
    <lineage>
        <taxon>unclassified sequences</taxon>
        <taxon>metagenomes</taxon>
        <taxon>ecological metagenomes</taxon>
    </lineage>
</organism>
<sequence length="101" mass="11811">MNKNVAIVFLGDYRFDARCVNMLNTLIFKKIRVTIYHAGDKKYKTQMNSSSLLREVSLSPSKNKFKKYIHWCGLILRELRSQNMPDVILAADIYSLLPVWK</sequence>
<proteinExistence type="predicted"/>
<gene>
    <name evidence="1" type="ORF">METZ01_LOCUS515904</name>
</gene>
<protein>
    <recommendedName>
        <fullName evidence="2">Glycosyltransferase subfamily 4-like N-terminal domain-containing protein</fullName>
    </recommendedName>
</protein>
<feature type="non-terminal residue" evidence="1">
    <location>
        <position position="101"/>
    </location>
</feature>
<accession>A0A383F3E0</accession>
<evidence type="ECO:0008006" key="2">
    <source>
        <dbReference type="Google" id="ProtNLM"/>
    </source>
</evidence>
<dbReference type="EMBL" id="UINC01230780">
    <property type="protein sequence ID" value="SVE63050.1"/>
    <property type="molecule type" value="Genomic_DNA"/>
</dbReference>
<reference evidence="1" key="1">
    <citation type="submission" date="2018-05" db="EMBL/GenBank/DDBJ databases">
        <authorList>
            <person name="Lanie J.A."/>
            <person name="Ng W.-L."/>
            <person name="Kazmierczak K.M."/>
            <person name="Andrzejewski T.M."/>
            <person name="Davidsen T.M."/>
            <person name="Wayne K.J."/>
            <person name="Tettelin H."/>
            <person name="Glass J.I."/>
            <person name="Rusch D."/>
            <person name="Podicherti R."/>
            <person name="Tsui H.-C.T."/>
            <person name="Winkler M.E."/>
        </authorList>
    </citation>
    <scope>NUCLEOTIDE SEQUENCE</scope>
</reference>
<evidence type="ECO:0000313" key="1">
    <source>
        <dbReference type="EMBL" id="SVE63050.1"/>
    </source>
</evidence>
<dbReference type="AlphaFoldDB" id="A0A383F3E0"/>
<name>A0A383F3E0_9ZZZZ</name>